<accession>A0A418V6W4</accession>
<feature type="chain" id="PRO_5019377454" description="Outer membrane protein beta-barrel domain-containing protein" evidence="1">
    <location>
        <begin position="22"/>
        <end position="226"/>
    </location>
</feature>
<dbReference type="RefSeq" id="WP_119763417.1">
    <property type="nucleotide sequence ID" value="NZ_QYUJ01000014.1"/>
</dbReference>
<evidence type="ECO:0000313" key="2">
    <source>
        <dbReference type="EMBL" id="RJF71847.1"/>
    </source>
</evidence>
<organism evidence="2 3">
    <name type="scientific">Deinococcus cavernae</name>
    <dbReference type="NCBI Taxonomy" id="2320857"/>
    <lineage>
        <taxon>Bacteria</taxon>
        <taxon>Thermotogati</taxon>
        <taxon>Deinococcota</taxon>
        <taxon>Deinococci</taxon>
        <taxon>Deinococcales</taxon>
        <taxon>Deinococcaceae</taxon>
        <taxon>Deinococcus</taxon>
    </lineage>
</organism>
<comment type="caution">
    <text evidence="2">The sequence shown here is derived from an EMBL/GenBank/DDBJ whole genome shotgun (WGS) entry which is preliminary data.</text>
</comment>
<feature type="signal peptide" evidence="1">
    <location>
        <begin position="1"/>
        <end position="21"/>
    </location>
</feature>
<gene>
    <name evidence="2" type="ORF">D3875_10040</name>
</gene>
<dbReference type="EMBL" id="QYUJ01000014">
    <property type="protein sequence ID" value="RJF71847.1"/>
    <property type="molecule type" value="Genomic_DNA"/>
</dbReference>
<dbReference type="AlphaFoldDB" id="A0A418V6W4"/>
<keyword evidence="3" id="KW-1185">Reference proteome</keyword>
<protein>
    <recommendedName>
        <fullName evidence="4">Outer membrane protein beta-barrel domain-containing protein</fullName>
    </recommendedName>
</protein>
<keyword evidence="1" id="KW-0732">Signal</keyword>
<evidence type="ECO:0008006" key="4">
    <source>
        <dbReference type="Google" id="ProtNLM"/>
    </source>
</evidence>
<evidence type="ECO:0000313" key="3">
    <source>
        <dbReference type="Proteomes" id="UP000286287"/>
    </source>
</evidence>
<reference evidence="2 3" key="1">
    <citation type="submission" date="2018-09" db="EMBL/GenBank/DDBJ databases">
        <authorList>
            <person name="Zhu H."/>
        </authorList>
    </citation>
    <scope>NUCLEOTIDE SEQUENCE [LARGE SCALE GENOMIC DNA]</scope>
    <source>
        <strain evidence="2 3">K2S05-167</strain>
    </source>
</reference>
<dbReference type="Proteomes" id="UP000286287">
    <property type="component" value="Unassembled WGS sequence"/>
</dbReference>
<proteinExistence type="predicted"/>
<name>A0A418V6W4_9DEIO</name>
<dbReference type="OrthoDB" id="67362at2"/>
<evidence type="ECO:0000256" key="1">
    <source>
        <dbReference type="SAM" id="SignalP"/>
    </source>
</evidence>
<sequence length="226" mass="23082">MKRLLTSAALLAALTAATASAQTRPIELGLTAGYASGLSGEVFVHAPNVAGPIGVKLSAAYTSPSDSIRDNVEITGLNSGLTLGTFGSFKSQGLATESGSHMVFGLDGTYNLGEVTPGVSALGYAGARYGMFRATETYADDATLSNTWTMNSFGVGAGAQLSYALAGNLSLVGDLGVDHYFAGTLSNGTANGTYAPGEAGYSDQRARFAFPGTVFKAKIGLKFSNF</sequence>
<dbReference type="Gene3D" id="2.40.160.70">
    <property type="entry name" value="outer membrane protein from Thermus thermophilus HB27"/>
    <property type="match status" value="1"/>
</dbReference>